<dbReference type="PANTHER" id="PTHR22946:SF0">
    <property type="entry name" value="DIENELACTONE HYDROLASE DOMAIN-CONTAINING PROTEIN"/>
    <property type="match status" value="1"/>
</dbReference>
<reference evidence="2 3" key="1">
    <citation type="submission" date="2019-02" db="EMBL/GenBank/DDBJ databases">
        <title>Deep-cultivation of Planctomycetes and their phenomic and genomic characterization uncovers novel biology.</title>
        <authorList>
            <person name="Wiegand S."/>
            <person name="Jogler M."/>
            <person name="Boedeker C."/>
            <person name="Pinto D."/>
            <person name="Vollmers J."/>
            <person name="Rivas-Marin E."/>
            <person name="Kohn T."/>
            <person name="Peeters S.H."/>
            <person name="Heuer A."/>
            <person name="Rast P."/>
            <person name="Oberbeckmann S."/>
            <person name="Bunk B."/>
            <person name="Jeske O."/>
            <person name="Meyerdierks A."/>
            <person name="Storesund J.E."/>
            <person name="Kallscheuer N."/>
            <person name="Luecker S."/>
            <person name="Lage O.M."/>
            <person name="Pohl T."/>
            <person name="Merkel B.J."/>
            <person name="Hornburger P."/>
            <person name="Mueller R.-W."/>
            <person name="Bruemmer F."/>
            <person name="Labrenz M."/>
            <person name="Spormann A.M."/>
            <person name="Op den Camp H."/>
            <person name="Overmann J."/>
            <person name="Amann R."/>
            <person name="Jetten M.S.M."/>
            <person name="Mascher T."/>
            <person name="Medema M.H."/>
            <person name="Devos D.P."/>
            <person name="Kaster A.-K."/>
            <person name="Ovreas L."/>
            <person name="Rohde M."/>
            <person name="Galperin M.Y."/>
            <person name="Jogler C."/>
        </authorList>
    </citation>
    <scope>NUCLEOTIDE SEQUENCE [LARGE SCALE GENOMIC DNA]</scope>
    <source>
        <strain evidence="2 3">FF011L</strain>
    </source>
</reference>
<feature type="region of interest" description="Disordered" evidence="1">
    <location>
        <begin position="441"/>
        <end position="465"/>
    </location>
</feature>
<gene>
    <name evidence="2" type="ORF">FF011L_34510</name>
</gene>
<dbReference type="EMBL" id="CP036262">
    <property type="protein sequence ID" value="QDS94671.1"/>
    <property type="molecule type" value="Genomic_DNA"/>
</dbReference>
<dbReference type="AlphaFoldDB" id="A0A517MIF2"/>
<dbReference type="Proteomes" id="UP000320672">
    <property type="component" value="Chromosome"/>
</dbReference>
<dbReference type="InterPro" id="IPR029058">
    <property type="entry name" value="AB_hydrolase_fold"/>
</dbReference>
<keyword evidence="2" id="KW-0378">Hydrolase</keyword>
<dbReference type="RefSeq" id="WP_145352660.1">
    <property type="nucleotide sequence ID" value="NZ_CP036262.1"/>
</dbReference>
<dbReference type="Pfam" id="PF12715">
    <property type="entry name" value="Abhydrolase_7"/>
    <property type="match status" value="1"/>
</dbReference>
<evidence type="ECO:0000313" key="3">
    <source>
        <dbReference type="Proteomes" id="UP000320672"/>
    </source>
</evidence>
<evidence type="ECO:0000313" key="2">
    <source>
        <dbReference type="EMBL" id="QDS94671.1"/>
    </source>
</evidence>
<dbReference type="SUPFAM" id="SSF53474">
    <property type="entry name" value="alpha/beta-Hydrolases"/>
    <property type="match status" value="1"/>
</dbReference>
<dbReference type="OrthoDB" id="8183145at2"/>
<dbReference type="PANTHER" id="PTHR22946">
    <property type="entry name" value="DIENELACTONE HYDROLASE DOMAIN-CONTAINING PROTEIN-RELATED"/>
    <property type="match status" value="1"/>
</dbReference>
<proteinExistence type="predicted"/>
<dbReference type="InterPro" id="IPR025890">
    <property type="entry name" value="Abhydrolase_bac"/>
</dbReference>
<dbReference type="KEGG" id="rml:FF011L_34510"/>
<protein>
    <submittedName>
        <fullName evidence="2">Abhydrolase family protein</fullName>
    </submittedName>
</protein>
<sequence>MKKIQLQWRRMACSGTKTFAFAVWMFAMVMPAFGQKLNTENERVIQSERPDGRHVSTRGFQQHLLRNAKPKLAFNPEFTPEEFEQWRSQVRVKLRELMNFPEPVPQPPPRKLWSQEREGYVLEKWELYPEHGSVVPFLVLIPDNATPESPAPAIMCLPGSSGTKENLAGEPPLVAAFEPDDRNHDGWLHAQRNQQAVQFARAGFVAVAVDHPGNGELSDLAMHRGSTMDDRSTLSRYLIDMGRSYIALSVFQKQQILTWLRERPYVDDSRVAVSGHSLGTEALLVLSALDPQIQGIVWNDYLAATIERAKVSTMPNQRGIRPTANWLGHCIPGLWEWFDYPDLVAALAPRPLIVTEGGPTHSLNLVRKAYQIARAPEKVSIHYYPQYSDPNDRRDGKPIPEGLNATEWLDHANVNAAHHYFKGYLAVPWLSRQFQLPDPGEVYPPAPPEAVSGGVKEWRSEGVKE</sequence>
<dbReference type="Gene3D" id="3.40.50.1820">
    <property type="entry name" value="alpha/beta hydrolase"/>
    <property type="match status" value="1"/>
</dbReference>
<dbReference type="GO" id="GO:0016787">
    <property type="term" value="F:hydrolase activity"/>
    <property type="evidence" value="ECO:0007669"/>
    <property type="project" value="UniProtKB-KW"/>
</dbReference>
<feature type="compositionally biased region" description="Basic and acidic residues" evidence="1">
    <location>
        <begin position="456"/>
        <end position="465"/>
    </location>
</feature>
<accession>A0A517MIF2</accession>
<evidence type="ECO:0000256" key="1">
    <source>
        <dbReference type="SAM" id="MobiDB-lite"/>
    </source>
</evidence>
<name>A0A517MIF2_9BACT</name>
<organism evidence="2 3">
    <name type="scientific">Roseimaritima multifibrata</name>
    <dbReference type="NCBI Taxonomy" id="1930274"/>
    <lineage>
        <taxon>Bacteria</taxon>
        <taxon>Pseudomonadati</taxon>
        <taxon>Planctomycetota</taxon>
        <taxon>Planctomycetia</taxon>
        <taxon>Pirellulales</taxon>
        <taxon>Pirellulaceae</taxon>
        <taxon>Roseimaritima</taxon>
    </lineage>
</organism>
<keyword evidence="3" id="KW-1185">Reference proteome</keyword>
<dbReference type="InterPro" id="IPR050261">
    <property type="entry name" value="FrsA_esterase"/>
</dbReference>